<dbReference type="PANTHER" id="PTHR10344">
    <property type="entry name" value="THYMIDYLATE KINASE"/>
    <property type="match status" value="1"/>
</dbReference>
<evidence type="ECO:0000256" key="8">
    <source>
        <dbReference type="ARBA" id="ARBA00022840"/>
    </source>
</evidence>
<protein>
    <recommendedName>
        <fullName evidence="3 11">Thymidylate kinase</fullName>
        <ecNumber evidence="2 11">2.7.4.9</ecNumber>
    </recommendedName>
    <alternativeName>
        <fullName evidence="11">dTMP kinase</fullName>
    </alternativeName>
</protein>
<dbReference type="FunFam" id="3.40.50.300:FF:000225">
    <property type="entry name" value="Thymidylate kinase"/>
    <property type="match status" value="1"/>
</dbReference>
<keyword evidence="6 11" id="KW-0547">Nucleotide-binding</keyword>
<evidence type="ECO:0000256" key="2">
    <source>
        <dbReference type="ARBA" id="ARBA00012980"/>
    </source>
</evidence>
<dbReference type="Gene3D" id="3.40.50.300">
    <property type="entry name" value="P-loop containing nucleotide triphosphate hydrolases"/>
    <property type="match status" value="1"/>
</dbReference>
<evidence type="ECO:0000256" key="9">
    <source>
        <dbReference type="ARBA" id="ARBA00048743"/>
    </source>
</evidence>
<evidence type="ECO:0000313" key="12">
    <source>
        <dbReference type="EMBL" id="BBH23372.1"/>
    </source>
</evidence>
<dbReference type="InterPro" id="IPR018095">
    <property type="entry name" value="Thymidylate_kin_CS"/>
</dbReference>
<dbReference type="PANTHER" id="PTHR10344:SF4">
    <property type="entry name" value="UMP-CMP KINASE 2, MITOCHONDRIAL"/>
    <property type="match status" value="1"/>
</dbReference>
<dbReference type="HAMAP" id="MF_00165">
    <property type="entry name" value="Thymidylate_kinase"/>
    <property type="match status" value="1"/>
</dbReference>
<dbReference type="GO" id="GO:0006235">
    <property type="term" value="P:dTTP biosynthetic process"/>
    <property type="evidence" value="ECO:0007669"/>
    <property type="project" value="UniProtKB-UniRule"/>
</dbReference>
<evidence type="ECO:0000313" key="13">
    <source>
        <dbReference type="Proteomes" id="UP000275368"/>
    </source>
</evidence>
<comment type="similarity">
    <text evidence="1 11">Belongs to the thymidylate kinase family.</text>
</comment>
<dbReference type="OrthoDB" id="9774907at2"/>
<gene>
    <name evidence="11 12" type="primary">tmk</name>
    <name evidence="12" type="ORF">Back11_47170</name>
</gene>
<dbReference type="EMBL" id="AP019308">
    <property type="protein sequence ID" value="BBH23372.1"/>
    <property type="molecule type" value="Genomic_DNA"/>
</dbReference>
<evidence type="ECO:0000256" key="1">
    <source>
        <dbReference type="ARBA" id="ARBA00009776"/>
    </source>
</evidence>
<dbReference type="GO" id="GO:0005524">
    <property type="term" value="F:ATP binding"/>
    <property type="evidence" value="ECO:0007669"/>
    <property type="project" value="UniProtKB-UniRule"/>
</dbReference>
<dbReference type="InterPro" id="IPR039430">
    <property type="entry name" value="Thymidylate_kin-like_dom"/>
</dbReference>
<dbReference type="EC" id="2.7.4.9" evidence="2 11"/>
<dbReference type="SUPFAM" id="SSF52540">
    <property type="entry name" value="P-loop containing nucleoside triphosphate hydrolases"/>
    <property type="match status" value="1"/>
</dbReference>
<evidence type="ECO:0000256" key="10">
    <source>
        <dbReference type="ARBA" id="ARBA00057735"/>
    </source>
</evidence>
<dbReference type="InterPro" id="IPR027417">
    <property type="entry name" value="P-loop_NTPase"/>
</dbReference>
<evidence type="ECO:0000256" key="4">
    <source>
        <dbReference type="ARBA" id="ARBA00022679"/>
    </source>
</evidence>
<evidence type="ECO:0000256" key="7">
    <source>
        <dbReference type="ARBA" id="ARBA00022777"/>
    </source>
</evidence>
<keyword evidence="13" id="KW-1185">Reference proteome</keyword>
<sequence length="219" mass="24696">MKKGRFITIEGGEGAGKTTLIEELARLLIEQGYRVLTTREPGGIPIAEQIRSVILDKLNTKMDARTEALLYAAARRQHLIEKVIPALDEGMFVICDRFVDSSLAYQGYARELGIEAVRSINDFAIDGRMPELTLWLDISPEAGLARIQEAAGREINRLDLEGLSFHRLVRDGYIELMKRDPDRIIRIDAENEPNVVLNEAISIINERFRGLYASDVKMI</sequence>
<reference evidence="12 13" key="1">
    <citation type="submission" date="2018-11" db="EMBL/GenBank/DDBJ databases">
        <title>Complete genome sequence of Paenibacillus baekrokdamisoli strain KCTC 33723.</title>
        <authorList>
            <person name="Kang S.W."/>
            <person name="Lee K.C."/>
            <person name="Kim K.K."/>
            <person name="Kim J.S."/>
            <person name="Kim D.S."/>
            <person name="Ko S.H."/>
            <person name="Yang S.H."/>
            <person name="Lee J.S."/>
        </authorList>
    </citation>
    <scope>NUCLEOTIDE SEQUENCE [LARGE SCALE GENOMIC DNA]</scope>
    <source>
        <strain evidence="12 13">KCTC 33723</strain>
    </source>
</reference>
<dbReference type="GO" id="GO:0006227">
    <property type="term" value="P:dUDP biosynthetic process"/>
    <property type="evidence" value="ECO:0007669"/>
    <property type="project" value="TreeGrafter"/>
</dbReference>
<feature type="binding site" evidence="11">
    <location>
        <begin position="11"/>
        <end position="18"/>
    </location>
    <ligand>
        <name>ATP</name>
        <dbReference type="ChEBI" id="CHEBI:30616"/>
    </ligand>
</feature>
<dbReference type="RefSeq" id="WP_125662859.1">
    <property type="nucleotide sequence ID" value="NZ_AP019308.1"/>
</dbReference>
<dbReference type="PROSITE" id="PS01331">
    <property type="entry name" value="THYMIDYLATE_KINASE"/>
    <property type="match status" value="1"/>
</dbReference>
<organism evidence="12 13">
    <name type="scientific">Paenibacillus baekrokdamisoli</name>
    <dbReference type="NCBI Taxonomy" id="1712516"/>
    <lineage>
        <taxon>Bacteria</taxon>
        <taxon>Bacillati</taxon>
        <taxon>Bacillota</taxon>
        <taxon>Bacilli</taxon>
        <taxon>Bacillales</taxon>
        <taxon>Paenibacillaceae</taxon>
        <taxon>Paenibacillus</taxon>
    </lineage>
</organism>
<evidence type="ECO:0000256" key="5">
    <source>
        <dbReference type="ARBA" id="ARBA00022727"/>
    </source>
</evidence>
<evidence type="ECO:0000256" key="11">
    <source>
        <dbReference type="HAMAP-Rule" id="MF_00165"/>
    </source>
</evidence>
<keyword evidence="8 11" id="KW-0067">ATP-binding</keyword>
<dbReference type="KEGG" id="pbk:Back11_47170"/>
<keyword evidence="7 11" id="KW-0418">Kinase</keyword>
<dbReference type="GO" id="GO:0005829">
    <property type="term" value="C:cytosol"/>
    <property type="evidence" value="ECO:0007669"/>
    <property type="project" value="TreeGrafter"/>
</dbReference>
<keyword evidence="5 11" id="KW-0545">Nucleotide biosynthesis</keyword>
<dbReference type="InterPro" id="IPR018094">
    <property type="entry name" value="Thymidylate_kinase"/>
</dbReference>
<dbReference type="GO" id="GO:0004798">
    <property type="term" value="F:dTMP kinase activity"/>
    <property type="evidence" value="ECO:0007669"/>
    <property type="project" value="UniProtKB-UniRule"/>
</dbReference>
<dbReference type="Proteomes" id="UP000275368">
    <property type="component" value="Chromosome"/>
</dbReference>
<dbReference type="AlphaFoldDB" id="A0A3G9IYF6"/>
<keyword evidence="4 11" id="KW-0808">Transferase</keyword>
<proteinExistence type="inferred from homology"/>
<dbReference type="CDD" id="cd01672">
    <property type="entry name" value="TMPK"/>
    <property type="match status" value="1"/>
</dbReference>
<dbReference type="NCBIfam" id="TIGR00041">
    <property type="entry name" value="DTMP_kinase"/>
    <property type="match status" value="1"/>
</dbReference>
<comment type="catalytic activity">
    <reaction evidence="9 11">
        <text>dTMP + ATP = dTDP + ADP</text>
        <dbReference type="Rhea" id="RHEA:13517"/>
        <dbReference type="ChEBI" id="CHEBI:30616"/>
        <dbReference type="ChEBI" id="CHEBI:58369"/>
        <dbReference type="ChEBI" id="CHEBI:63528"/>
        <dbReference type="ChEBI" id="CHEBI:456216"/>
        <dbReference type="EC" id="2.7.4.9"/>
    </reaction>
</comment>
<comment type="function">
    <text evidence="10 11">Phosphorylation of dTMP to form dTDP in both de novo and salvage pathways of dTTP synthesis.</text>
</comment>
<accession>A0A3G9IYF6</accession>
<evidence type="ECO:0000256" key="6">
    <source>
        <dbReference type="ARBA" id="ARBA00022741"/>
    </source>
</evidence>
<dbReference type="Pfam" id="PF02223">
    <property type="entry name" value="Thymidylate_kin"/>
    <property type="match status" value="1"/>
</dbReference>
<evidence type="ECO:0000256" key="3">
    <source>
        <dbReference type="ARBA" id="ARBA00017144"/>
    </source>
</evidence>
<name>A0A3G9IYF6_9BACL</name>
<dbReference type="GO" id="GO:0006233">
    <property type="term" value="P:dTDP biosynthetic process"/>
    <property type="evidence" value="ECO:0007669"/>
    <property type="project" value="InterPro"/>
</dbReference>